<keyword evidence="4" id="KW-0804">Transcription</keyword>
<keyword evidence="2" id="KW-0805">Transcription regulation</keyword>
<dbReference type="PRINTS" id="PR00039">
    <property type="entry name" value="HTHLYSR"/>
</dbReference>
<feature type="domain" description="HTH lysR-type" evidence="5">
    <location>
        <begin position="1"/>
        <end position="60"/>
    </location>
</feature>
<evidence type="ECO:0000313" key="7">
    <source>
        <dbReference type="Proteomes" id="UP001197114"/>
    </source>
</evidence>
<dbReference type="InterPro" id="IPR036390">
    <property type="entry name" value="WH_DNA-bd_sf"/>
</dbReference>
<dbReference type="PROSITE" id="PS50931">
    <property type="entry name" value="HTH_LYSR"/>
    <property type="match status" value="1"/>
</dbReference>
<dbReference type="Pfam" id="PF03466">
    <property type="entry name" value="LysR_substrate"/>
    <property type="match status" value="1"/>
</dbReference>
<dbReference type="Pfam" id="PF00126">
    <property type="entry name" value="HTH_1"/>
    <property type="match status" value="1"/>
</dbReference>
<keyword evidence="3" id="KW-0238">DNA-binding</keyword>
<evidence type="ECO:0000256" key="1">
    <source>
        <dbReference type="ARBA" id="ARBA00009437"/>
    </source>
</evidence>
<dbReference type="InterPro" id="IPR000847">
    <property type="entry name" value="LysR_HTH_N"/>
</dbReference>
<dbReference type="Gene3D" id="1.10.10.10">
    <property type="entry name" value="Winged helix-like DNA-binding domain superfamily/Winged helix DNA-binding domain"/>
    <property type="match status" value="1"/>
</dbReference>
<accession>A0ABS6YHL2</accession>
<evidence type="ECO:0000313" key="6">
    <source>
        <dbReference type="EMBL" id="MBW5420087.1"/>
    </source>
</evidence>
<keyword evidence="7" id="KW-1185">Reference proteome</keyword>
<name>A0ABS6YHL2_9ACTN</name>
<evidence type="ECO:0000256" key="3">
    <source>
        <dbReference type="ARBA" id="ARBA00023125"/>
    </source>
</evidence>
<dbReference type="SUPFAM" id="SSF46785">
    <property type="entry name" value="Winged helix' DNA-binding domain"/>
    <property type="match status" value="1"/>
</dbReference>
<dbReference type="EMBL" id="WMBF01000002">
    <property type="protein sequence ID" value="MBW5420087.1"/>
    <property type="molecule type" value="Genomic_DNA"/>
</dbReference>
<gene>
    <name evidence="6" type="ORF">GKQ77_00620</name>
</gene>
<reference evidence="6 7" key="1">
    <citation type="submission" date="2019-11" db="EMBL/GenBank/DDBJ databases">
        <authorList>
            <person name="Ay H."/>
        </authorList>
    </citation>
    <scope>NUCLEOTIDE SEQUENCE [LARGE SCALE GENOMIC DNA]</scope>
    <source>
        <strain evidence="6 7">BG9H</strain>
    </source>
</reference>
<dbReference type="RefSeq" id="WP_219686595.1">
    <property type="nucleotide sequence ID" value="NZ_WMBF01000002.1"/>
</dbReference>
<sequence length="316" mass="34234">MDLEIRHLRAVTAIADAGSLHKAARVLGVAQPTLTAQLRRIEESLGGALFLRLPDGCRPTLLGHQLLARARSVLADITHLTAEMRAAASSARTPQLRIGSTPTSVLPLWTQRLGDRYPEAQLTAQADVSSNTLLRMVAAGQLDVAFVHEMEGTHLRVPEGLRLLVFLEREPAFLSISERHPAACQQTVPLQELADEQWMMDKAADGEWEILYRTLLAAGLTPRVLHGDYSTNRLLVTAGQAVTLCQATSPGADGVVPRRLEGDPIGYRWLLAARSDAQLVCVHDDLRAAYQEAAEQAPLYQAMGPLAFGPAPSATP</sequence>
<comment type="similarity">
    <text evidence="1">Belongs to the LysR transcriptional regulatory family.</text>
</comment>
<comment type="caution">
    <text evidence="6">The sequence shown here is derived from an EMBL/GenBank/DDBJ whole genome shotgun (WGS) entry which is preliminary data.</text>
</comment>
<dbReference type="Proteomes" id="UP001197114">
    <property type="component" value="Unassembled WGS sequence"/>
</dbReference>
<evidence type="ECO:0000256" key="4">
    <source>
        <dbReference type="ARBA" id="ARBA00023163"/>
    </source>
</evidence>
<organism evidence="6 7">
    <name type="scientific">Streptomyces anatolicus</name>
    <dbReference type="NCBI Taxonomy" id="2675858"/>
    <lineage>
        <taxon>Bacteria</taxon>
        <taxon>Bacillati</taxon>
        <taxon>Actinomycetota</taxon>
        <taxon>Actinomycetes</taxon>
        <taxon>Kitasatosporales</taxon>
        <taxon>Streptomycetaceae</taxon>
        <taxon>Streptomyces</taxon>
    </lineage>
</organism>
<evidence type="ECO:0000259" key="5">
    <source>
        <dbReference type="PROSITE" id="PS50931"/>
    </source>
</evidence>
<dbReference type="PANTHER" id="PTHR30346">
    <property type="entry name" value="TRANSCRIPTIONAL DUAL REGULATOR HCAR-RELATED"/>
    <property type="match status" value="1"/>
</dbReference>
<proteinExistence type="inferred from homology"/>
<dbReference type="InterPro" id="IPR036388">
    <property type="entry name" value="WH-like_DNA-bd_sf"/>
</dbReference>
<evidence type="ECO:0000256" key="2">
    <source>
        <dbReference type="ARBA" id="ARBA00023015"/>
    </source>
</evidence>
<protein>
    <submittedName>
        <fullName evidence="6">LysR family transcriptional regulator</fullName>
    </submittedName>
</protein>
<dbReference type="PANTHER" id="PTHR30346:SF30">
    <property type="entry name" value="SMALL NEUTRAL PROTEASE REGULATORY PROTEIN"/>
    <property type="match status" value="1"/>
</dbReference>
<dbReference type="Gene3D" id="3.40.190.10">
    <property type="entry name" value="Periplasmic binding protein-like II"/>
    <property type="match status" value="2"/>
</dbReference>
<dbReference type="InterPro" id="IPR005119">
    <property type="entry name" value="LysR_subst-bd"/>
</dbReference>
<dbReference type="SUPFAM" id="SSF53850">
    <property type="entry name" value="Periplasmic binding protein-like II"/>
    <property type="match status" value="1"/>
</dbReference>